<dbReference type="AlphaFoldDB" id="A0A8K0L9C1"/>
<dbReference type="GO" id="GO:0006879">
    <property type="term" value="P:intracellular iron ion homeostasis"/>
    <property type="evidence" value="ECO:0007669"/>
    <property type="project" value="TreeGrafter"/>
</dbReference>
<dbReference type="OrthoDB" id="10006946at2759"/>
<evidence type="ECO:0000256" key="5">
    <source>
        <dbReference type="ARBA" id="ARBA00022475"/>
    </source>
</evidence>
<comment type="subcellular location">
    <subcellularLocation>
        <location evidence="1">Cell membrane</location>
        <topology evidence="1">Multi-pass membrane protein</topology>
    </subcellularLocation>
</comment>
<dbReference type="Gene3D" id="3.40.50.80">
    <property type="entry name" value="Nucleotide-binding domain of ferredoxin-NADP reductase (FNR) module"/>
    <property type="match status" value="1"/>
</dbReference>
<dbReference type="SFLD" id="SFLDS00052">
    <property type="entry name" value="Ferric_Reductase_Domain"/>
    <property type="match status" value="1"/>
</dbReference>
<dbReference type="SUPFAM" id="SSF52343">
    <property type="entry name" value="Ferredoxin reductase-like, C-terminal NADP-linked domain"/>
    <property type="match status" value="1"/>
</dbReference>
<dbReference type="CDD" id="cd06186">
    <property type="entry name" value="NOX_Duox_like_FAD_NADP"/>
    <property type="match status" value="1"/>
</dbReference>
<evidence type="ECO:0000256" key="1">
    <source>
        <dbReference type="ARBA" id="ARBA00004651"/>
    </source>
</evidence>
<evidence type="ECO:0000256" key="13">
    <source>
        <dbReference type="ARBA" id="ARBA00048483"/>
    </source>
</evidence>
<keyword evidence="5" id="KW-1003">Cell membrane</keyword>
<dbReference type="Pfam" id="PF08022">
    <property type="entry name" value="FAD_binding_8"/>
    <property type="match status" value="1"/>
</dbReference>
<dbReference type="Pfam" id="PF08030">
    <property type="entry name" value="NAD_binding_6"/>
    <property type="match status" value="1"/>
</dbReference>
<keyword evidence="4" id="KW-0813">Transport</keyword>
<organism evidence="17 18">
    <name type="scientific">Elsinoe batatas</name>
    <dbReference type="NCBI Taxonomy" id="2601811"/>
    <lineage>
        <taxon>Eukaryota</taxon>
        <taxon>Fungi</taxon>
        <taxon>Dikarya</taxon>
        <taxon>Ascomycota</taxon>
        <taxon>Pezizomycotina</taxon>
        <taxon>Dothideomycetes</taxon>
        <taxon>Dothideomycetidae</taxon>
        <taxon>Myriangiales</taxon>
        <taxon>Elsinoaceae</taxon>
        <taxon>Elsinoe</taxon>
    </lineage>
</organism>
<dbReference type="PANTHER" id="PTHR32361:SF9">
    <property type="entry name" value="FERRIC REDUCTASE TRANSMEMBRANE COMPONENT 3-RELATED"/>
    <property type="match status" value="1"/>
</dbReference>
<dbReference type="InterPro" id="IPR017938">
    <property type="entry name" value="Riboflavin_synthase-like_b-brl"/>
</dbReference>
<dbReference type="GO" id="GO:0052851">
    <property type="term" value="F:ferric-chelate reductase (NADPH) activity"/>
    <property type="evidence" value="ECO:0007669"/>
    <property type="project" value="UniProtKB-EC"/>
</dbReference>
<feature type="transmembrane region" description="Helical" evidence="15">
    <location>
        <begin position="168"/>
        <end position="191"/>
    </location>
</feature>
<comment type="catalytic activity">
    <reaction evidence="13">
        <text>2 a Fe(II)-siderophore + NADP(+) + H(+) = 2 a Fe(III)-siderophore + NADPH</text>
        <dbReference type="Rhea" id="RHEA:28795"/>
        <dbReference type="Rhea" id="RHEA-COMP:11342"/>
        <dbReference type="Rhea" id="RHEA-COMP:11344"/>
        <dbReference type="ChEBI" id="CHEBI:15378"/>
        <dbReference type="ChEBI" id="CHEBI:29033"/>
        <dbReference type="ChEBI" id="CHEBI:29034"/>
        <dbReference type="ChEBI" id="CHEBI:57783"/>
        <dbReference type="ChEBI" id="CHEBI:58349"/>
        <dbReference type="EC" id="1.16.1.9"/>
    </reaction>
</comment>
<dbReference type="SUPFAM" id="SSF63380">
    <property type="entry name" value="Riboflavin synthase domain-like"/>
    <property type="match status" value="1"/>
</dbReference>
<dbReference type="PANTHER" id="PTHR32361">
    <property type="entry name" value="FERRIC/CUPRIC REDUCTASE TRANSMEMBRANE COMPONENT"/>
    <property type="match status" value="1"/>
</dbReference>
<keyword evidence="8 15" id="KW-1133">Transmembrane helix</keyword>
<evidence type="ECO:0000256" key="9">
    <source>
        <dbReference type="ARBA" id="ARBA00023002"/>
    </source>
</evidence>
<dbReference type="InterPro" id="IPR013112">
    <property type="entry name" value="FAD-bd_8"/>
</dbReference>
<keyword evidence="12" id="KW-0325">Glycoprotein</keyword>
<feature type="transmembrane region" description="Helical" evidence="15">
    <location>
        <begin position="229"/>
        <end position="249"/>
    </location>
</feature>
<evidence type="ECO:0000259" key="16">
    <source>
        <dbReference type="PROSITE" id="PS51384"/>
    </source>
</evidence>
<protein>
    <recommendedName>
        <fullName evidence="3">ferric-chelate reductase (NADPH)</fullName>
        <ecNumber evidence="3">1.16.1.9</ecNumber>
    </recommendedName>
</protein>
<evidence type="ECO:0000313" key="18">
    <source>
        <dbReference type="Proteomes" id="UP000809789"/>
    </source>
</evidence>
<evidence type="ECO:0000256" key="15">
    <source>
        <dbReference type="SAM" id="Phobius"/>
    </source>
</evidence>
<sequence length="570" mass="62294">MWRFVDLTSSEKDARRRLLDQYSLTAHLLPLFPLLLLSLTYHLPRLLRFLHPSPSRPSSPHLKPPPSSPSLLSSSYVKFWLTSPAPSPLGLNLDTNALLLSTLVWSLVLLYLSVAETGEDYLHLTKRLGIVAASQLPWQYLLAWKSRFNPLALATGGDWTGLNSVHQALGRVVMVGLGAHAGLYLNFLVQVGVLGKRVRDRDVMMGLVGVGLFGVMGGGAVGWVRERSYRAFVVAHVVTGAAVLPVMWAHVSHVRVFIAEAAVVWVVGVWLRAWETREVGALVRGKGEGLVEISVARGGWKGWRPGQHLYLSLGKGGSLPTAAGRNPFSIASLERDGRVRCVVRVMDGHTKNLVKGKAKREERRTVKVEGPYGRGDHLERLLECDRVLMIAGGVGMTFILPLLRELISGQHQRRTKVEAIWAVKSMDEVDWIFDDLEDSGKDALKAHLTIFVTGLGSSPAHNAPTSTITTQDGASAQEDDTVDQDGAGVEMESLLANKSTDQVKGTPTPRSGRPNLRRLIDQTFAQSATEKTGIYVCGPAGMGTKVRTDVSAHAARGRDVLFWSEEFGLN</sequence>
<evidence type="ECO:0000256" key="3">
    <source>
        <dbReference type="ARBA" id="ARBA00012668"/>
    </source>
</evidence>
<accession>A0A8K0L9C1</accession>
<comment type="caution">
    <text evidence="17">The sequence shown here is derived from an EMBL/GenBank/DDBJ whole genome shotgun (WGS) entry which is preliminary data.</text>
</comment>
<keyword evidence="18" id="KW-1185">Reference proteome</keyword>
<reference evidence="17" key="1">
    <citation type="submission" date="2021-07" db="EMBL/GenBank/DDBJ databases">
        <title>Elsinoe batatas strain:CRI-CJ2 Genome sequencing and assembly.</title>
        <authorList>
            <person name="Huang L."/>
        </authorList>
    </citation>
    <scope>NUCLEOTIDE SEQUENCE</scope>
    <source>
        <strain evidence="17">CRI-CJ2</strain>
    </source>
</reference>
<keyword evidence="11 15" id="KW-0472">Membrane</keyword>
<dbReference type="EMBL" id="JAESVG020000002">
    <property type="protein sequence ID" value="KAG8630498.1"/>
    <property type="molecule type" value="Genomic_DNA"/>
</dbReference>
<name>A0A8K0L9C1_9PEZI</name>
<keyword evidence="10" id="KW-0406">Ion transport</keyword>
<dbReference type="GO" id="GO:0006826">
    <property type="term" value="P:iron ion transport"/>
    <property type="evidence" value="ECO:0007669"/>
    <property type="project" value="TreeGrafter"/>
</dbReference>
<feature type="compositionally biased region" description="Polar residues" evidence="14">
    <location>
        <begin position="459"/>
        <end position="474"/>
    </location>
</feature>
<evidence type="ECO:0000256" key="8">
    <source>
        <dbReference type="ARBA" id="ARBA00022989"/>
    </source>
</evidence>
<evidence type="ECO:0000256" key="2">
    <source>
        <dbReference type="ARBA" id="ARBA00006278"/>
    </source>
</evidence>
<dbReference type="Proteomes" id="UP000809789">
    <property type="component" value="Unassembled WGS sequence"/>
</dbReference>
<evidence type="ECO:0000256" key="4">
    <source>
        <dbReference type="ARBA" id="ARBA00022448"/>
    </source>
</evidence>
<proteinExistence type="inferred from homology"/>
<feature type="transmembrane region" description="Helical" evidence="15">
    <location>
        <begin position="21"/>
        <end position="43"/>
    </location>
</feature>
<dbReference type="EC" id="1.16.1.9" evidence="3"/>
<keyword evidence="9" id="KW-0560">Oxidoreductase</keyword>
<dbReference type="GO" id="GO:0005886">
    <property type="term" value="C:plasma membrane"/>
    <property type="evidence" value="ECO:0007669"/>
    <property type="project" value="UniProtKB-SubCell"/>
</dbReference>
<evidence type="ECO:0000256" key="14">
    <source>
        <dbReference type="SAM" id="MobiDB-lite"/>
    </source>
</evidence>
<dbReference type="SFLD" id="SFLDG01168">
    <property type="entry name" value="Ferric_reductase_subgroup_(FRE"/>
    <property type="match status" value="1"/>
</dbReference>
<dbReference type="InterPro" id="IPR013121">
    <property type="entry name" value="Fe_red_NAD-bd_6"/>
</dbReference>
<dbReference type="InterPro" id="IPR051410">
    <property type="entry name" value="Ferric/Cupric_Reductase"/>
</dbReference>
<evidence type="ECO:0000313" key="17">
    <source>
        <dbReference type="EMBL" id="KAG8630498.1"/>
    </source>
</evidence>
<dbReference type="InterPro" id="IPR039261">
    <property type="entry name" value="FNR_nucleotide-bd"/>
</dbReference>
<feature type="region of interest" description="Disordered" evidence="14">
    <location>
        <begin position="459"/>
        <end position="481"/>
    </location>
</feature>
<dbReference type="Gene3D" id="2.40.30.10">
    <property type="entry name" value="Translation factors"/>
    <property type="match status" value="1"/>
</dbReference>
<feature type="transmembrane region" description="Helical" evidence="15">
    <location>
        <begin position="97"/>
        <end position="115"/>
    </location>
</feature>
<gene>
    <name evidence="17" type="ORF">KVT40_002117</name>
</gene>
<dbReference type="InterPro" id="IPR013130">
    <property type="entry name" value="Fe3_Rdtase_TM_dom"/>
</dbReference>
<keyword evidence="7" id="KW-0249">Electron transport</keyword>
<evidence type="ECO:0000256" key="7">
    <source>
        <dbReference type="ARBA" id="ARBA00022982"/>
    </source>
</evidence>
<evidence type="ECO:0000256" key="12">
    <source>
        <dbReference type="ARBA" id="ARBA00023180"/>
    </source>
</evidence>
<dbReference type="Pfam" id="PF01794">
    <property type="entry name" value="Ferric_reduct"/>
    <property type="match status" value="1"/>
</dbReference>
<evidence type="ECO:0000256" key="11">
    <source>
        <dbReference type="ARBA" id="ARBA00023136"/>
    </source>
</evidence>
<dbReference type="GO" id="GO:0015677">
    <property type="term" value="P:copper ion import"/>
    <property type="evidence" value="ECO:0007669"/>
    <property type="project" value="TreeGrafter"/>
</dbReference>
<comment type="similarity">
    <text evidence="2">Belongs to the ferric reductase (FRE) family.</text>
</comment>
<dbReference type="PROSITE" id="PS51384">
    <property type="entry name" value="FAD_FR"/>
    <property type="match status" value="1"/>
</dbReference>
<keyword evidence="6 15" id="KW-0812">Transmembrane</keyword>
<feature type="domain" description="FAD-binding FR-type" evidence="16">
    <location>
        <begin position="227"/>
        <end position="378"/>
    </location>
</feature>
<dbReference type="InterPro" id="IPR017927">
    <property type="entry name" value="FAD-bd_FR_type"/>
</dbReference>
<evidence type="ECO:0000256" key="6">
    <source>
        <dbReference type="ARBA" id="ARBA00022692"/>
    </source>
</evidence>
<evidence type="ECO:0000256" key="10">
    <source>
        <dbReference type="ARBA" id="ARBA00023065"/>
    </source>
</evidence>
<feature type="transmembrane region" description="Helical" evidence="15">
    <location>
        <begin position="203"/>
        <end position="223"/>
    </location>
</feature>